<dbReference type="InterPro" id="IPR016163">
    <property type="entry name" value="Ald_DH_C"/>
</dbReference>
<evidence type="ECO:0000313" key="7">
    <source>
        <dbReference type="EMBL" id="MFD1329194.1"/>
    </source>
</evidence>
<dbReference type="EMBL" id="JBHTNF010000009">
    <property type="protein sequence ID" value="MFD1329194.1"/>
    <property type="molecule type" value="Genomic_DNA"/>
</dbReference>
<organism evidence="7 8">
    <name type="scientific">Mycoplana ramosa</name>
    <name type="common">Mycoplana bullata</name>
    <dbReference type="NCBI Taxonomy" id="40837"/>
    <lineage>
        <taxon>Bacteria</taxon>
        <taxon>Pseudomonadati</taxon>
        <taxon>Pseudomonadota</taxon>
        <taxon>Alphaproteobacteria</taxon>
        <taxon>Hyphomicrobiales</taxon>
        <taxon>Rhizobiaceae</taxon>
        <taxon>Mycoplana</taxon>
    </lineage>
</organism>
<reference evidence="8" key="1">
    <citation type="journal article" date="2019" name="Int. J. Syst. Evol. Microbiol.">
        <title>The Global Catalogue of Microorganisms (GCM) 10K type strain sequencing project: providing services to taxonomists for standard genome sequencing and annotation.</title>
        <authorList>
            <consortium name="The Broad Institute Genomics Platform"/>
            <consortium name="The Broad Institute Genome Sequencing Center for Infectious Disease"/>
            <person name="Wu L."/>
            <person name="Ma J."/>
        </authorList>
    </citation>
    <scope>NUCLEOTIDE SEQUENCE [LARGE SCALE GENOMIC DNA]</scope>
    <source>
        <strain evidence="8">CCUG 55609</strain>
    </source>
</reference>
<evidence type="ECO:0000256" key="3">
    <source>
        <dbReference type="ARBA" id="ARBA00023027"/>
    </source>
</evidence>
<evidence type="ECO:0000256" key="5">
    <source>
        <dbReference type="RuleBase" id="RU003345"/>
    </source>
</evidence>
<dbReference type="Gene3D" id="3.40.605.10">
    <property type="entry name" value="Aldehyde Dehydrogenase, Chain A, domain 1"/>
    <property type="match status" value="1"/>
</dbReference>
<dbReference type="Pfam" id="PF00171">
    <property type="entry name" value="Aldedh"/>
    <property type="match status" value="1"/>
</dbReference>
<comment type="caution">
    <text evidence="7">The sequence shown here is derived from an EMBL/GenBank/DDBJ whole genome shotgun (WGS) entry which is preliminary data.</text>
</comment>
<feature type="active site" evidence="4">
    <location>
        <position position="251"/>
    </location>
</feature>
<dbReference type="PROSITE" id="PS00687">
    <property type="entry name" value="ALDEHYDE_DEHYDR_GLU"/>
    <property type="match status" value="1"/>
</dbReference>
<dbReference type="Proteomes" id="UP001597173">
    <property type="component" value="Unassembled WGS sequence"/>
</dbReference>
<dbReference type="InterPro" id="IPR016161">
    <property type="entry name" value="Ald_DH/histidinol_DH"/>
</dbReference>
<sequence>MSGKLFIRNEWVDAVSGRTIPCINPADETEFERVPAAGPEDVGRAVNAARAAFDGGWKRSSPELRGKLLRELARNIRAARERLGQLETRDNGKPLPEALFDVDTAAQIFEMYAELAEQFDGWHGTNLTLPVDYLQTTVKYQPLGVVALITPWNFPIEQFTWKVAAAIAAGCTCVVKPSEITSLTALALAELAQKSGFPPGILNVITGYGSEAGEALVNHPGVDKISFTGSTATGRRIMSLAAPTLKRVSLELGGKSPVIVFDDVKIDRAVEWVMFGAFVNQGQVCTSTSRLLLHETIAPAFLEKLKKGARSIVVGDGRTPGVQMGPLVGAEHYRKVTDYVAAGVREGAELLTGGGMPSGLNRGYFLEPTIFTNVEPHMSVWRDEIFGPVLSVKTFRTEEEAIALANDTDYGLAATVLSEDTDRAERVIDQIDAGITWQNCNQMVVMQAPWGGMKKSGFGRELGRWGMEAFLEIKQRTRWLPDAGLGWYQQPVP</sequence>
<proteinExistence type="inferred from homology"/>
<accession>A0ABW3YYZ0</accession>
<dbReference type="Gene3D" id="3.40.309.10">
    <property type="entry name" value="Aldehyde Dehydrogenase, Chain A, domain 2"/>
    <property type="match status" value="1"/>
</dbReference>
<dbReference type="SUPFAM" id="SSF53720">
    <property type="entry name" value="ALDH-like"/>
    <property type="match status" value="1"/>
</dbReference>
<comment type="similarity">
    <text evidence="1 5">Belongs to the aldehyde dehydrogenase family.</text>
</comment>
<keyword evidence="2 5" id="KW-0560">Oxidoreductase</keyword>
<dbReference type="InterPro" id="IPR016162">
    <property type="entry name" value="Ald_DH_N"/>
</dbReference>
<dbReference type="PANTHER" id="PTHR43860:SF2">
    <property type="entry name" value="BETAINE ALDEHYDE DEHYDROGENASE-RELATED"/>
    <property type="match status" value="1"/>
</dbReference>
<keyword evidence="3" id="KW-0520">NAD</keyword>
<dbReference type="PANTHER" id="PTHR43860">
    <property type="entry name" value="BETAINE ALDEHYDE DEHYDROGENASE"/>
    <property type="match status" value="1"/>
</dbReference>
<dbReference type="InterPro" id="IPR029510">
    <property type="entry name" value="Ald_DH_CS_GLU"/>
</dbReference>
<evidence type="ECO:0000256" key="2">
    <source>
        <dbReference type="ARBA" id="ARBA00023002"/>
    </source>
</evidence>
<protein>
    <submittedName>
        <fullName evidence="7">Aldehyde dehydrogenase family protein</fullName>
    </submittedName>
</protein>
<keyword evidence="8" id="KW-1185">Reference proteome</keyword>
<feature type="domain" description="Aldehyde dehydrogenase" evidence="6">
    <location>
        <begin position="11"/>
        <end position="475"/>
    </location>
</feature>
<evidence type="ECO:0000313" key="8">
    <source>
        <dbReference type="Proteomes" id="UP001597173"/>
    </source>
</evidence>
<evidence type="ECO:0000256" key="1">
    <source>
        <dbReference type="ARBA" id="ARBA00009986"/>
    </source>
</evidence>
<name>A0ABW3YYZ0_MYCRA</name>
<gene>
    <name evidence="7" type="ORF">ACFQ33_14995</name>
</gene>
<evidence type="ECO:0000259" key="6">
    <source>
        <dbReference type="Pfam" id="PF00171"/>
    </source>
</evidence>
<dbReference type="InterPro" id="IPR015590">
    <property type="entry name" value="Aldehyde_DH_dom"/>
</dbReference>
<dbReference type="RefSeq" id="WP_374835744.1">
    <property type="nucleotide sequence ID" value="NZ_JBHEEW010000002.1"/>
</dbReference>
<evidence type="ECO:0000256" key="4">
    <source>
        <dbReference type="PROSITE-ProRule" id="PRU10007"/>
    </source>
</evidence>